<feature type="region of interest" description="Disordered" evidence="5">
    <location>
        <begin position="22"/>
        <end position="73"/>
    </location>
</feature>
<dbReference type="RefSeq" id="XP_016112834.1">
    <property type="nucleotide sequence ID" value="XM_016257348.1"/>
</dbReference>
<dbReference type="PRINTS" id="PR00053">
    <property type="entry name" value="FORKHEAD"/>
</dbReference>
<dbReference type="SMART" id="SM00339">
    <property type="entry name" value="FH"/>
    <property type="match status" value="1"/>
</dbReference>
<sequence length="321" mass="34776">MDQKDLQKLSCFSIKSLLLPSKSEKHGQRCPEKHKPLSGADANRSAEAAGTQRDSEEAKDAAEEPGRTAKLDKPPFSYNAMIMMAIRQSPEKRLTLNGIYEFITKNFPFYREHKQGWQNSIRHNLSLNKCFVKVPRHYDDPGKGNYWMLDPSSDDVFIGGTTGKLRRRSATSRGTLAIKRGLRFSPLGLGLGLGPGINETASNPLYWQISPLLSLHPQHYSGTAHGFLNQAPGYGSVVPAARCGGALGLTNTYGMSSSPVGLLSVPSGYLHPPALQQHAFSSQHPLLADSRRTSSSSSSPAVSGALPALLSHHDTGSPDAF</sequence>
<dbReference type="InterPro" id="IPR036390">
    <property type="entry name" value="WH_DNA-bd_sf"/>
</dbReference>
<dbReference type="InterPro" id="IPR030456">
    <property type="entry name" value="TF_fork_head_CS_2"/>
</dbReference>
<dbReference type="InterPro" id="IPR001766">
    <property type="entry name" value="Fork_head_dom"/>
</dbReference>
<dbReference type="Gene3D" id="1.10.10.10">
    <property type="entry name" value="Winged helix-like DNA-binding domain superfamily/Winged helix DNA-binding domain"/>
    <property type="match status" value="1"/>
</dbReference>
<evidence type="ECO:0000256" key="3">
    <source>
        <dbReference type="ARBA" id="ARBA00034868"/>
    </source>
</evidence>
<evidence type="ECO:0000313" key="7">
    <source>
        <dbReference type="Ensembl" id="ENSSGRP00000061535.1"/>
    </source>
</evidence>
<dbReference type="Pfam" id="PF00250">
    <property type="entry name" value="Forkhead"/>
    <property type="match status" value="1"/>
</dbReference>
<feature type="domain" description="Fork-head" evidence="6">
    <location>
        <begin position="73"/>
        <end position="167"/>
    </location>
</feature>
<keyword evidence="2 4" id="KW-0238">DNA-binding</keyword>
<dbReference type="PANTHER" id="PTHR46617:SF1">
    <property type="entry name" value="FORKHEAD BOX PROTEIN G1"/>
    <property type="match status" value="1"/>
</dbReference>
<dbReference type="AlphaFoldDB" id="A0A672PFC4"/>
<proteinExistence type="predicted"/>
<gene>
    <name evidence="7" type="primary">LOC107571068</name>
</gene>
<dbReference type="KEGG" id="sgh:107571068"/>
<evidence type="ECO:0000256" key="1">
    <source>
        <dbReference type="ARBA" id="ARBA00004123"/>
    </source>
</evidence>
<dbReference type="InterPro" id="IPR018122">
    <property type="entry name" value="TF_fork_head_CS_1"/>
</dbReference>
<dbReference type="OrthoDB" id="6230630at2759"/>
<dbReference type="Proteomes" id="UP000472262">
    <property type="component" value="Unassembled WGS sequence"/>
</dbReference>
<dbReference type="InParanoid" id="A0A672PFC4"/>
<name>A0A672PFC4_SINGR</name>
<dbReference type="PROSITE" id="PS50039">
    <property type="entry name" value="FORK_HEAD_3"/>
    <property type="match status" value="1"/>
</dbReference>
<evidence type="ECO:0000313" key="8">
    <source>
        <dbReference type="Proteomes" id="UP000472262"/>
    </source>
</evidence>
<dbReference type="GO" id="GO:0003700">
    <property type="term" value="F:DNA-binding transcription factor activity"/>
    <property type="evidence" value="ECO:0007669"/>
    <property type="project" value="InterPro"/>
</dbReference>
<evidence type="ECO:0000256" key="4">
    <source>
        <dbReference type="PROSITE-ProRule" id="PRU00089"/>
    </source>
</evidence>
<dbReference type="PROSITE" id="PS00657">
    <property type="entry name" value="FORK_HEAD_1"/>
    <property type="match status" value="1"/>
</dbReference>
<dbReference type="Ensembl" id="ENSSGRT00000065647.1">
    <property type="protein sequence ID" value="ENSSGRP00000061535.1"/>
    <property type="gene ID" value="ENSSGRG00000031908.1"/>
</dbReference>
<dbReference type="FunFam" id="1.10.10.10:FF:000135">
    <property type="entry name" value="forkhead box protein G1"/>
    <property type="match status" value="1"/>
</dbReference>
<reference evidence="7" key="1">
    <citation type="submission" date="2025-08" db="UniProtKB">
        <authorList>
            <consortium name="Ensembl"/>
        </authorList>
    </citation>
    <scope>IDENTIFICATION</scope>
</reference>
<reference evidence="7" key="2">
    <citation type="submission" date="2025-09" db="UniProtKB">
        <authorList>
            <consortium name="Ensembl"/>
        </authorList>
    </citation>
    <scope>IDENTIFICATION</scope>
</reference>
<feature type="compositionally biased region" description="Basic and acidic residues" evidence="5">
    <location>
        <begin position="53"/>
        <end position="73"/>
    </location>
</feature>
<feature type="DNA-binding region" description="Fork-head" evidence="4">
    <location>
        <begin position="73"/>
        <end position="167"/>
    </location>
</feature>
<evidence type="ECO:0000256" key="2">
    <source>
        <dbReference type="ARBA" id="ARBA00023125"/>
    </source>
</evidence>
<dbReference type="GO" id="GO:0005634">
    <property type="term" value="C:nucleus"/>
    <property type="evidence" value="ECO:0007669"/>
    <property type="project" value="UniProtKB-SubCell"/>
</dbReference>
<dbReference type="CDD" id="cd20021">
    <property type="entry name" value="FH_FOXG"/>
    <property type="match status" value="1"/>
</dbReference>
<dbReference type="InterPro" id="IPR036388">
    <property type="entry name" value="WH-like_DNA-bd_sf"/>
</dbReference>
<feature type="region of interest" description="Disordered" evidence="5">
    <location>
        <begin position="283"/>
        <end position="321"/>
    </location>
</feature>
<dbReference type="GO" id="GO:0006357">
    <property type="term" value="P:regulation of transcription by RNA polymerase II"/>
    <property type="evidence" value="ECO:0007669"/>
    <property type="project" value="TreeGrafter"/>
</dbReference>
<keyword evidence="8" id="KW-1185">Reference proteome</keyword>
<feature type="compositionally biased region" description="Basic and acidic residues" evidence="5">
    <location>
        <begin position="22"/>
        <end position="35"/>
    </location>
</feature>
<dbReference type="GO" id="GO:1990837">
    <property type="term" value="F:sequence-specific double-stranded DNA binding"/>
    <property type="evidence" value="ECO:0007669"/>
    <property type="project" value="TreeGrafter"/>
</dbReference>
<feature type="compositionally biased region" description="Low complexity" evidence="5">
    <location>
        <begin position="293"/>
        <end position="310"/>
    </location>
</feature>
<dbReference type="SUPFAM" id="SSF46785">
    <property type="entry name" value="Winged helix' DNA-binding domain"/>
    <property type="match status" value="1"/>
</dbReference>
<keyword evidence="4" id="KW-0539">Nucleus</keyword>
<dbReference type="PROSITE" id="PS00658">
    <property type="entry name" value="FORK_HEAD_2"/>
    <property type="match status" value="1"/>
</dbReference>
<evidence type="ECO:0000259" key="6">
    <source>
        <dbReference type="PROSITE" id="PS50039"/>
    </source>
</evidence>
<protein>
    <recommendedName>
        <fullName evidence="3">Forkhead box protein G1</fullName>
    </recommendedName>
</protein>
<feature type="compositionally biased region" description="Basic and acidic residues" evidence="5">
    <location>
        <begin position="311"/>
        <end position="321"/>
    </location>
</feature>
<comment type="subcellular location">
    <subcellularLocation>
        <location evidence="1 4">Nucleus</location>
    </subcellularLocation>
</comment>
<dbReference type="PANTHER" id="PTHR46617">
    <property type="entry name" value="FORKHEAD BOX PROTEIN G1"/>
    <property type="match status" value="1"/>
</dbReference>
<accession>A0A672PFC4</accession>
<dbReference type="InterPro" id="IPR047208">
    <property type="entry name" value="FOXG1"/>
</dbReference>
<evidence type="ECO:0000256" key="5">
    <source>
        <dbReference type="SAM" id="MobiDB-lite"/>
    </source>
</evidence>
<dbReference type="GeneID" id="107571068"/>
<organism evidence="7 8">
    <name type="scientific">Sinocyclocheilus grahami</name>
    <name type="common">Dianchi golden-line fish</name>
    <name type="synonym">Barbus grahami</name>
    <dbReference type="NCBI Taxonomy" id="75366"/>
    <lineage>
        <taxon>Eukaryota</taxon>
        <taxon>Metazoa</taxon>
        <taxon>Chordata</taxon>
        <taxon>Craniata</taxon>
        <taxon>Vertebrata</taxon>
        <taxon>Euteleostomi</taxon>
        <taxon>Actinopterygii</taxon>
        <taxon>Neopterygii</taxon>
        <taxon>Teleostei</taxon>
        <taxon>Ostariophysi</taxon>
        <taxon>Cypriniformes</taxon>
        <taxon>Cyprinidae</taxon>
        <taxon>Cyprininae</taxon>
        <taxon>Sinocyclocheilus</taxon>
    </lineage>
</organism>
<dbReference type="OMA" id="LLPSKCE"/>